<dbReference type="PROSITE" id="PS00383">
    <property type="entry name" value="TYR_PHOSPHATASE_1"/>
    <property type="match status" value="1"/>
</dbReference>
<organism evidence="7 8">
    <name type="scientific">Meganyctiphanes norvegica</name>
    <name type="common">Northern krill</name>
    <name type="synonym">Thysanopoda norvegica</name>
    <dbReference type="NCBI Taxonomy" id="48144"/>
    <lineage>
        <taxon>Eukaryota</taxon>
        <taxon>Metazoa</taxon>
        <taxon>Ecdysozoa</taxon>
        <taxon>Arthropoda</taxon>
        <taxon>Crustacea</taxon>
        <taxon>Multicrustacea</taxon>
        <taxon>Malacostraca</taxon>
        <taxon>Eumalacostraca</taxon>
        <taxon>Eucarida</taxon>
        <taxon>Euphausiacea</taxon>
        <taxon>Euphausiidae</taxon>
        <taxon>Meganyctiphanes</taxon>
    </lineage>
</organism>
<sequence>DQTRVILSTSDSKSTYANNLPADYINASFIKNDYSKNTYIATQGPKESNDNTIDDFWRMIWQENVACIIMLTNLKEEGKSKDSLYWPEKAQLVSGEFEINILNSDNKEEYTLREFSINRGGEKRKVWHYQFRSWPDHSVPSNPSMLAVMLHDIRNMFTTETCVVHCSAGLGRTGTVLLTLLVLDQIEVTGKLDIPEALRILRGCRSNLVDNINQYRFTHELLLEMLYGHQTSYTEQEFLNTFTEITKTLVLQNQLDKLQSFPKDHTYELASNPFYSKYNRDQNIIPGEI</sequence>
<dbReference type="AlphaFoldDB" id="A0AAV2RB82"/>
<evidence type="ECO:0000313" key="8">
    <source>
        <dbReference type="Proteomes" id="UP001497623"/>
    </source>
</evidence>
<evidence type="ECO:0000256" key="3">
    <source>
        <dbReference type="ARBA" id="ARBA00022801"/>
    </source>
</evidence>
<dbReference type="SMART" id="SM00194">
    <property type="entry name" value="PTPc"/>
    <property type="match status" value="1"/>
</dbReference>
<dbReference type="InterPro" id="IPR000242">
    <property type="entry name" value="PTP_cat"/>
</dbReference>
<reference evidence="7 8" key="1">
    <citation type="submission" date="2024-05" db="EMBL/GenBank/DDBJ databases">
        <authorList>
            <person name="Wallberg A."/>
        </authorList>
    </citation>
    <scope>NUCLEOTIDE SEQUENCE [LARGE SCALE GENOMIC DNA]</scope>
</reference>
<evidence type="ECO:0000256" key="1">
    <source>
        <dbReference type="ARBA" id="ARBA00009580"/>
    </source>
</evidence>
<dbReference type="Gene3D" id="3.90.190.10">
    <property type="entry name" value="Protein tyrosine phosphatase superfamily"/>
    <property type="match status" value="1"/>
</dbReference>
<keyword evidence="3" id="KW-0378">Hydrolase</keyword>
<dbReference type="SUPFAM" id="SSF52799">
    <property type="entry name" value="(Phosphotyrosine protein) phosphatases II"/>
    <property type="match status" value="1"/>
</dbReference>
<dbReference type="PROSITE" id="PS50055">
    <property type="entry name" value="TYR_PHOSPHATASE_PTP"/>
    <property type="match status" value="1"/>
</dbReference>
<feature type="non-terminal residue" evidence="7">
    <location>
        <position position="1"/>
    </location>
</feature>
<dbReference type="InterPro" id="IPR003595">
    <property type="entry name" value="Tyr_Pase_cat"/>
</dbReference>
<feature type="domain" description="Tyrosine-protein phosphatase" evidence="5">
    <location>
        <begin position="1"/>
        <end position="225"/>
    </location>
</feature>
<dbReference type="SMART" id="SM00404">
    <property type="entry name" value="PTPc_motif"/>
    <property type="match status" value="1"/>
</dbReference>
<proteinExistence type="inferred from homology"/>
<dbReference type="InterPro" id="IPR050348">
    <property type="entry name" value="Protein-Tyr_Phosphatase"/>
</dbReference>
<dbReference type="PANTHER" id="PTHR19134">
    <property type="entry name" value="RECEPTOR-TYPE TYROSINE-PROTEIN PHOSPHATASE"/>
    <property type="match status" value="1"/>
</dbReference>
<dbReference type="InterPro" id="IPR016130">
    <property type="entry name" value="Tyr_Pase_AS"/>
</dbReference>
<evidence type="ECO:0000259" key="5">
    <source>
        <dbReference type="PROSITE" id="PS50055"/>
    </source>
</evidence>
<dbReference type="GO" id="GO:0004725">
    <property type="term" value="F:protein tyrosine phosphatase activity"/>
    <property type="evidence" value="ECO:0007669"/>
    <property type="project" value="UniProtKB-EC"/>
</dbReference>
<accession>A0AAV2RB82</accession>
<dbReference type="Proteomes" id="UP001497623">
    <property type="component" value="Unassembled WGS sequence"/>
</dbReference>
<dbReference type="PROSITE" id="PS50056">
    <property type="entry name" value="TYR_PHOSPHATASE_2"/>
    <property type="match status" value="1"/>
</dbReference>
<dbReference type="Pfam" id="PF00102">
    <property type="entry name" value="Y_phosphatase"/>
    <property type="match status" value="1"/>
</dbReference>
<dbReference type="CDD" id="cd00047">
    <property type="entry name" value="PTPc"/>
    <property type="match status" value="1"/>
</dbReference>
<protein>
    <recommendedName>
        <fullName evidence="2">protein-tyrosine-phosphatase</fullName>
        <ecNumber evidence="2">3.1.3.48</ecNumber>
    </recommendedName>
</protein>
<dbReference type="InterPro" id="IPR000387">
    <property type="entry name" value="Tyr_Pase_dom"/>
</dbReference>
<evidence type="ECO:0000313" key="7">
    <source>
        <dbReference type="EMBL" id="CAL4119903.1"/>
    </source>
</evidence>
<dbReference type="InterPro" id="IPR029021">
    <property type="entry name" value="Prot-tyrosine_phosphatase-like"/>
</dbReference>
<evidence type="ECO:0000259" key="6">
    <source>
        <dbReference type="PROSITE" id="PS50056"/>
    </source>
</evidence>
<dbReference type="PRINTS" id="PR00700">
    <property type="entry name" value="PRTYPHPHTASE"/>
</dbReference>
<dbReference type="PANTHER" id="PTHR19134:SF562">
    <property type="entry name" value="PROTEIN-TYROSINE-PHOSPHATASE"/>
    <property type="match status" value="1"/>
</dbReference>
<keyword evidence="4" id="KW-0904">Protein phosphatase</keyword>
<dbReference type="GO" id="GO:0048666">
    <property type="term" value="P:neuron development"/>
    <property type="evidence" value="ECO:0007669"/>
    <property type="project" value="UniProtKB-ARBA"/>
</dbReference>
<evidence type="ECO:0000256" key="2">
    <source>
        <dbReference type="ARBA" id="ARBA00013064"/>
    </source>
</evidence>
<evidence type="ECO:0000256" key="4">
    <source>
        <dbReference type="ARBA" id="ARBA00022912"/>
    </source>
</evidence>
<comment type="caution">
    <text evidence="7">The sequence shown here is derived from an EMBL/GenBank/DDBJ whole genome shotgun (WGS) entry which is preliminary data.</text>
</comment>
<comment type="similarity">
    <text evidence="1">Belongs to the protein-tyrosine phosphatase family.</text>
</comment>
<dbReference type="EMBL" id="CAXKWB010017904">
    <property type="protein sequence ID" value="CAL4119903.1"/>
    <property type="molecule type" value="Genomic_DNA"/>
</dbReference>
<keyword evidence="8" id="KW-1185">Reference proteome</keyword>
<dbReference type="EC" id="3.1.3.48" evidence="2"/>
<name>A0AAV2RB82_MEGNR</name>
<feature type="domain" description="Tyrosine specific protein phosphatases" evidence="6">
    <location>
        <begin position="163"/>
        <end position="216"/>
    </location>
</feature>
<gene>
    <name evidence="7" type="ORF">MNOR_LOCUS21870</name>
</gene>